<evidence type="ECO:0000313" key="4">
    <source>
        <dbReference type="Proteomes" id="UP001497600"/>
    </source>
</evidence>
<gene>
    <name evidence="3" type="ORF">CAAN4_C01574</name>
</gene>
<dbReference type="Pfam" id="PF11778">
    <property type="entry name" value="SID"/>
    <property type="match status" value="1"/>
</dbReference>
<dbReference type="Proteomes" id="UP001497600">
    <property type="component" value="Chromosome C"/>
</dbReference>
<feature type="region of interest" description="Disordered" evidence="2">
    <location>
        <begin position="1"/>
        <end position="20"/>
    </location>
</feature>
<keyword evidence="4" id="KW-1185">Reference proteome</keyword>
<evidence type="ECO:0000256" key="1">
    <source>
        <dbReference type="SAM" id="Coils"/>
    </source>
</evidence>
<evidence type="ECO:0000256" key="2">
    <source>
        <dbReference type="SAM" id="MobiDB-lite"/>
    </source>
</evidence>
<sequence length="593" mass="67919">MSRYIPSDYADHSQAPTDSYIHLSTDHGQEYTDDSSTFGDTSIHNDTSLLMDLVAAIDQPLVSRSSSLEEKFSKIKPNNDNKENLNATTATNNVKENNTGIHASPVFPSHSTPLANLRHSSTPKHKVKLDKVNEVRHQSEAEQLFKLYQPQVNEELKYYIRNLINQKKSISEVQQNIISQTPSRSGSDGEDEVDDILNTSDKARYQNDLTKNQNINFPSPDTTPPHSQEYTEGGDKNTLQPKNIEPELTNSSGNESDYDRSYVPKSVISKMNTPDPEIESEENNLRLQIEILKKKSEELESQRNNEVEVLREELRRMTEDKEKQYQKLENENLKLKIEMGKLEVRLLKEENNEDHFQTNINDEEEMSPGVKAKVDILQAKLNSLTDQNMKLNKKLMNSKDLNKELQNELEFAKISREKVNERIEKRVGIDVESFHPIITQHDGKDLNKNGNKINDNDDDLRLLIKEFEIQIGNKNDLITKDTVSSVFKNHYIKYKLDEVDNLSKVELINLVKNIMLSLLCGELSELPLSINKIANIMKLATKFMDDIHGCIYQDNNGNRPSTYVKAPHNEEDIHRLHSCVSTMVAKIKENYAT</sequence>
<evidence type="ECO:0008006" key="5">
    <source>
        <dbReference type="Google" id="ProtNLM"/>
    </source>
</evidence>
<evidence type="ECO:0000313" key="3">
    <source>
        <dbReference type="EMBL" id="CAK7899199.1"/>
    </source>
</evidence>
<accession>A0ABP0EBV5</accession>
<protein>
    <recommendedName>
        <fullName evidence="5">GIT Spa2 homology (SHD) domain-containing protein</fullName>
    </recommendedName>
</protein>
<reference evidence="3 4" key="1">
    <citation type="submission" date="2024-01" db="EMBL/GenBank/DDBJ databases">
        <authorList>
            <consortium name="Genoscope - CEA"/>
            <person name="William W."/>
        </authorList>
    </citation>
    <scope>NUCLEOTIDE SEQUENCE [LARGE SCALE GENOMIC DNA]</scope>
    <source>
        <strain evidence="3 4">29B2s-10</strain>
    </source>
</reference>
<feature type="coiled-coil region" evidence="1">
    <location>
        <begin position="374"/>
        <end position="422"/>
    </location>
</feature>
<proteinExistence type="predicted"/>
<feature type="compositionally biased region" description="Polar residues" evidence="2">
    <location>
        <begin position="207"/>
        <end position="230"/>
    </location>
</feature>
<keyword evidence="1" id="KW-0175">Coiled coil</keyword>
<dbReference type="InterPro" id="IPR021750">
    <property type="entry name" value="Sid4-like"/>
</dbReference>
<organism evidence="3 4">
    <name type="scientific">[Candida] anglica</name>
    <dbReference type="NCBI Taxonomy" id="148631"/>
    <lineage>
        <taxon>Eukaryota</taxon>
        <taxon>Fungi</taxon>
        <taxon>Dikarya</taxon>
        <taxon>Ascomycota</taxon>
        <taxon>Saccharomycotina</taxon>
        <taxon>Pichiomycetes</taxon>
        <taxon>Debaryomycetaceae</taxon>
        <taxon>Kurtzmaniella</taxon>
    </lineage>
</organism>
<feature type="region of interest" description="Disordered" evidence="2">
    <location>
        <begin position="204"/>
        <end position="260"/>
    </location>
</feature>
<dbReference type="EMBL" id="OZ004255">
    <property type="protein sequence ID" value="CAK7899199.1"/>
    <property type="molecule type" value="Genomic_DNA"/>
</dbReference>
<name>A0ABP0EBV5_9ASCO</name>
<feature type="coiled-coil region" evidence="1">
    <location>
        <begin position="278"/>
        <end position="350"/>
    </location>
</feature>